<name>A0A8J8Q2K0_9EURY</name>
<evidence type="ECO:0000313" key="7">
    <source>
        <dbReference type="EMBL" id="TYL38117.1"/>
    </source>
</evidence>
<evidence type="ECO:0000313" key="8">
    <source>
        <dbReference type="Proteomes" id="UP000766904"/>
    </source>
</evidence>
<comment type="caution">
    <text evidence="7">The sequence shown here is derived from an EMBL/GenBank/DDBJ whole genome shotgun (WGS) entry which is preliminary data.</text>
</comment>
<dbReference type="InterPro" id="IPR019533">
    <property type="entry name" value="Peptidase_S26"/>
</dbReference>
<dbReference type="GO" id="GO:0006465">
    <property type="term" value="P:signal peptide processing"/>
    <property type="evidence" value="ECO:0007669"/>
    <property type="project" value="InterPro"/>
</dbReference>
<dbReference type="PANTHER" id="PTHR10806:SF6">
    <property type="entry name" value="SIGNAL PEPTIDASE COMPLEX CATALYTIC SUBUNIT SEC11"/>
    <property type="match status" value="1"/>
</dbReference>
<sequence>MSESGPDAERRENTGGSSVTYRESAEDDGSGRQVSDPDEWTLVRDVLSSVAIVVLVGLLLFGFSGVWPPLVAVESGSMEPNMQVGDLVVITADDRFVGDDPAGETGVVALEDSQDHEKFGNDGDVVVFAPDGDDSRTPIIHRAHFWVEAGENWVDTKANEEYVGGGSCAEIENCPAPHDGFITKGDANPLYDQAGGLSTPENDVVKPEWVLGKASFRIPWLGYVRLTVDQLLVTGLGPLGAAAIASTAGIAFTGTLAAGRLRRL</sequence>
<keyword evidence="4 6" id="KW-0472">Membrane</keyword>
<evidence type="ECO:0000256" key="6">
    <source>
        <dbReference type="SAM" id="Phobius"/>
    </source>
</evidence>
<dbReference type="PANTHER" id="PTHR10806">
    <property type="entry name" value="SIGNAL PEPTIDASE COMPLEX CATALYTIC SUBUNIT SEC11"/>
    <property type="match status" value="1"/>
</dbReference>
<protein>
    <submittedName>
        <fullName evidence="7">S26 family signal peptidase</fullName>
    </submittedName>
</protein>
<evidence type="ECO:0000256" key="5">
    <source>
        <dbReference type="SAM" id="MobiDB-lite"/>
    </source>
</evidence>
<accession>A0A8J8Q2K0</accession>
<keyword evidence="3 6" id="KW-1133">Transmembrane helix</keyword>
<feature type="region of interest" description="Disordered" evidence="5">
    <location>
        <begin position="1"/>
        <end position="36"/>
    </location>
</feature>
<dbReference type="CDD" id="cd06530">
    <property type="entry name" value="S26_SPase_I"/>
    <property type="match status" value="1"/>
</dbReference>
<dbReference type="InterPro" id="IPR036286">
    <property type="entry name" value="LexA/Signal_pep-like_sf"/>
</dbReference>
<keyword evidence="8" id="KW-1185">Reference proteome</keyword>
<evidence type="ECO:0000256" key="1">
    <source>
        <dbReference type="ARBA" id="ARBA00004370"/>
    </source>
</evidence>
<dbReference type="GO" id="GO:0004252">
    <property type="term" value="F:serine-type endopeptidase activity"/>
    <property type="evidence" value="ECO:0007669"/>
    <property type="project" value="InterPro"/>
</dbReference>
<dbReference type="AlphaFoldDB" id="A0A8J8Q2K0"/>
<evidence type="ECO:0000256" key="2">
    <source>
        <dbReference type="ARBA" id="ARBA00022692"/>
    </source>
</evidence>
<reference evidence="7" key="1">
    <citation type="submission" date="2017-11" db="EMBL/GenBank/DDBJ databases">
        <authorList>
            <person name="Kajale S.C."/>
            <person name="Sharma A."/>
        </authorList>
    </citation>
    <scope>NUCLEOTIDE SEQUENCE</scope>
    <source>
        <strain evidence="7">LS1_42</strain>
    </source>
</reference>
<dbReference type="GO" id="GO:0016020">
    <property type="term" value="C:membrane"/>
    <property type="evidence" value="ECO:0007669"/>
    <property type="project" value="UniProtKB-SubCell"/>
</dbReference>
<dbReference type="EMBL" id="PHNJ01000006">
    <property type="protein sequence ID" value="TYL38117.1"/>
    <property type="molecule type" value="Genomic_DNA"/>
</dbReference>
<evidence type="ECO:0000256" key="3">
    <source>
        <dbReference type="ARBA" id="ARBA00022989"/>
    </source>
</evidence>
<comment type="subcellular location">
    <subcellularLocation>
        <location evidence="1">Membrane</location>
    </subcellularLocation>
</comment>
<dbReference type="Proteomes" id="UP000766904">
    <property type="component" value="Unassembled WGS sequence"/>
</dbReference>
<gene>
    <name evidence="7" type="ORF">CV102_12995</name>
</gene>
<evidence type="ECO:0000256" key="4">
    <source>
        <dbReference type="ARBA" id="ARBA00023136"/>
    </source>
</evidence>
<proteinExistence type="predicted"/>
<organism evidence="7 8">
    <name type="scientific">Natronococcus pandeyae</name>
    <dbReference type="NCBI Taxonomy" id="2055836"/>
    <lineage>
        <taxon>Archaea</taxon>
        <taxon>Methanobacteriati</taxon>
        <taxon>Methanobacteriota</taxon>
        <taxon>Stenosarchaea group</taxon>
        <taxon>Halobacteria</taxon>
        <taxon>Halobacteriales</taxon>
        <taxon>Natrialbaceae</taxon>
        <taxon>Natronococcus</taxon>
    </lineage>
</organism>
<dbReference type="SUPFAM" id="SSF51306">
    <property type="entry name" value="LexA/Signal peptidase"/>
    <property type="match status" value="1"/>
</dbReference>
<dbReference type="OrthoDB" id="4822at2157"/>
<keyword evidence="2 6" id="KW-0812">Transmembrane</keyword>
<dbReference type="RefSeq" id="WP_148858427.1">
    <property type="nucleotide sequence ID" value="NZ_PHNJ01000006.1"/>
</dbReference>
<feature type="transmembrane region" description="Helical" evidence="6">
    <location>
        <begin position="46"/>
        <end position="73"/>
    </location>
</feature>
<dbReference type="InterPro" id="IPR001733">
    <property type="entry name" value="Peptidase_S26B"/>
</dbReference>